<dbReference type="eggNOG" id="COG3375">
    <property type="taxonomic scope" value="Bacteria"/>
</dbReference>
<dbReference type="AlphaFoldDB" id="K6X220"/>
<dbReference type="InterPro" id="IPR038764">
    <property type="entry name" value="GNAT_N_AcTrfase_prd"/>
</dbReference>
<dbReference type="RefSeq" id="WP_006337523.1">
    <property type="nucleotide sequence ID" value="NZ_BAHC01000193.1"/>
</dbReference>
<dbReference type="Proteomes" id="UP000008363">
    <property type="component" value="Unassembled WGS sequence"/>
</dbReference>
<dbReference type="PANTHER" id="PTHR41700">
    <property type="entry name" value="GCN5-RELATED N-ACETYLTRANSFERASE"/>
    <property type="match status" value="1"/>
</dbReference>
<dbReference type="Gene3D" id="3.40.630.30">
    <property type="match status" value="1"/>
</dbReference>
<evidence type="ECO:0000313" key="2">
    <source>
        <dbReference type="EMBL" id="GAB92809.1"/>
    </source>
</evidence>
<reference evidence="2 3" key="1">
    <citation type="submission" date="2012-08" db="EMBL/GenBank/DDBJ databases">
        <title>Whole genome shotgun sequence of Gordonia rhizosphera NBRC 16068.</title>
        <authorList>
            <person name="Takarada H."/>
            <person name="Isaki S."/>
            <person name="Hosoyama A."/>
            <person name="Tsuchikane K."/>
            <person name="Katsumata H."/>
            <person name="Baba S."/>
            <person name="Ohji S."/>
            <person name="Yamazaki S."/>
            <person name="Fujita N."/>
        </authorList>
    </citation>
    <scope>NUCLEOTIDE SEQUENCE [LARGE SCALE GENOMIC DNA]</scope>
    <source>
        <strain evidence="2 3">NBRC 16068</strain>
    </source>
</reference>
<evidence type="ECO:0000313" key="3">
    <source>
        <dbReference type="Proteomes" id="UP000008363"/>
    </source>
</evidence>
<dbReference type="PROSITE" id="PS51186">
    <property type="entry name" value="GNAT"/>
    <property type="match status" value="1"/>
</dbReference>
<dbReference type="STRING" id="1108045.GORHZ_193_00010"/>
<name>K6X220_9ACTN</name>
<keyword evidence="3" id="KW-1185">Reference proteome</keyword>
<feature type="domain" description="N-acetyltransferase" evidence="1">
    <location>
        <begin position="8"/>
        <end position="173"/>
    </location>
</feature>
<protein>
    <recommendedName>
        <fullName evidence="1">N-acetyltransferase domain-containing protein</fullName>
    </recommendedName>
</protein>
<organism evidence="2 3">
    <name type="scientific">Gordonia rhizosphera NBRC 16068</name>
    <dbReference type="NCBI Taxonomy" id="1108045"/>
    <lineage>
        <taxon>Bacteria</taxon>
        <taxon>Bacillati</taxon>
        <taxon>Actinomycetota</taxon>
        <taxon>Actinomycetes</taxon>
        <taxon>Mycobacteriales</taxon>
        <taxon>Gordoniaceae</taxon>
        <taxon>Gordonia</taxon>
    </lineage>
</organism>
<dbReference type="InterPro" id="IPR016181">
    <property type="entry name" value="Acyl_CoA_acyltransferase"/>
</dbReference>
<dbReference type="OrthoDB" id="9797990at2"/>
<dbReference type="SUPFAM" id="SSF55729">
    <property type="entry name" value="Acyl-CoA N-acyltransferases (Nat)"/>
    <property type="match status" value="1"/>
</dbReference>
<proteinExistence type="predicted"/>
<evidence type="ECO:0000259" key="1">
    <source>
        <dbReference type="PROSITE" id="PS51186"/>
    </source>
</evidence>
<dbReference type="InterPro" id="IPR000182">
    <property type="entry name" value="GNAT_dom"/>
</dbReference>
<dbReference type="PANTHER" id="PTHR41700:SF1">
    <property type="entry name" value="N-ACETYLTRANSFERASE DOMAIN-CONTAINING PROTEIN"/>
    <property type="match status" value="1"/>
</dbReference>
<dbReference type="GO" id="GO:0016747">
    <property type="term" value="F:acyltransferase activity, transferring groups other than amino-acyl groups"/>
    <property type="evidence" value="ECO:0007669"/>
    <property type="project" value="InterPro"/>
</dbReference>
<gene>
    <name evidence="2" type="ORF">GORHZ_193_00010</name>
</gene>
<sequence>MPNVLTGVEIRELSTPADLEQLTRIFDDVWHPDPGNRLIGPELLRALSHAGNYVAGAYVGGRLAGGSVGFFAAPVGETLHSHITGVTRIGLGHNVGYALKLHQRNWARDRGLRDITWTFDPLVARNAFFTIAKLGATPIAYHRDFYGDVRVELGGADDSDRLLVSWPVDLPLPEGPGSDTVDDLLSAGAAFGIEVADDDPQAVIGLDRNTTVVIPVPRDIDAIRRTGQVAASRWRLALREALAPHFVAGAPAAVRFLRSAHYVVEPALSNHGP</sequence>
<dbReference type="EMBL" id="BAHC01000193">
    <property type="protein sequence ID" value="GAB92809.1"/>
    <property type="molecule type" value="Genomic_DNA"/>
</dbReference>
<comment type="caution">
    <text evidence="2">The sequence shown here is derived from an EMBL/GenBank/DDBJ whole genome shotgun (WGS) entry which is preliminary data.</text>
</comment>
<accession>K6X220</accession>